<name>A0A0C9TN88_PAXIN</name>
<protein>
    <submittedName>
        <fullName evidence="1">Uncharacterized protein</fullName>
    </submittedName>
</protein>
<dbReference type="AlphaFoldDB" id="A0A0C9TN88"/>
<accession>A0A0C9TN88</accession>
<sequence length="70" mass="7706">MLQDLTGGSTNCAIRMNGSRAVESGPRHYYQVFCPNLPGKRMHVDPRDLSICKVSPSPLPCVVRVEADFS</sequence>
<evidence type="ECO:0000313" key="1">
    <source>
        <dbReference type="EMBL" id="KIJ08671.1"/>
    </source>
</evidence>
<proteinExistence type="predicted"/>
<gene>
    <name evidence="1" type="ORF">PAXINDRAFT_18204</name>
</gene>
<organism evidence="1 2">
    <name type="scientific">Paxillus involutus ATCC 200175</name>
    <dbReference type="NCBI Taxonomy" id="664439"/>
    <lineage>
        <taxon>Eukaryota</taxon>
        <taxon>Fungi</taxon>
        <taxon>Dikarya</taxon>
        <taxon>Basidiomycota</taxon>
        <taxon>Agaricomycotina</taxon>
        <taxon>Agaricomycetes</taxon>
        <taxon>Agaricomycetidae</taxon>
        <taxon>Boletales</taxon>
        <taxon>Paxilineae</taxon>
        <taxon>Paxillaceae</taxon>
        <taxon>Paxillus</taxon>
    </lineage>
</organism>
<dbReference type="EMBL" id="KN819577">
    <property type="protein sequence ID" value="KIJ08671.1"/>
    <property type="molecule type" value="Genomic_DNA"/>
</dbReference>
<reference evidence="1 2" key="1">
    <citation type="submission" date="2014-06" db="EMBL/GenBank/DDBJ databases">
        <authorList>
            <consortium name="DOE Joint Genome Institute"/>
            <person name="Kuo A."/>
            <person name="Kohler A."/>
            <person name="Nagy L.G."/>
            <person name="Floudas D."/>
            <person name="Copeland A."/>
            <person name="Barry K.W."/>
            <person name="Cichocki N."/>
            <person name="Veneault-Fourrey C."/>
            <person name="LaButti K."/>
            <person name="Lindquist E.A."/>
            <person name="Lipzen A."/>
            <person name="Lundell T."/>
            <person name="Morin E."/>
            <person name="Murat C."/>
            <person name="Sun H."/>
            <person name="Tunlid A."/>
            <person name="Henrissat B."/>
            <person name="Grigoriev I.V."/>
            <person name="Hibbett D.S."/>
            <person name="Martin F."/>
            <person name="Nordberg H.P."/>
            <person name="Cantor M.N."/>
            <person name="Hua S.X."/>
        </authorList>
    </citation>
    <scope>NUCLEOTIDE SEQUENCE [LARGE SCALE GENOMIC DNA]</scope>
    <source>
        <strain evidence="1 2">ATCC 200175</strain>
    </source>
</reference>
<dbReference type="HOGENOM" id="CLU_2758502_0_0_1"/>
<evidence type="ECO:0000313" key="2">
    <source>
        <dbReference type="Proteomes" id="UP000053647"/>
    </source>
</evidence>
<reference evidence="2" key="2">
    <citation type="submission" date="2015-01" db="EMBL/GenBank/DDBJ databases">
        <title>Evolutionary Origins and Diversification of the Mycorrhizal Mutualists.</title>
        <authorList>
            <consortium name="DOE Joint Genome Institute"/>
            <consortium name="Mycorrhizal Genomics Consortium"/>
            <person name="Kohler A."/>
            <person name="Kuo A."/>
            <person name="Nagy L.G."/>
            <person name="Floudas D."/>
            <person name="Copeland A."/>
            <person name="Barry K.W."/>
            <person name="Cichocki N."/>
            <person name="Veneault-Fourrey C."/>
            <person name="LaButti K."/>
            <person name="Lindquist E.A."/>
            <person name="Lipzen A."/>
            <person name="Lundell T."/>
            <person name="Morin E."/>
            <person name="Murat C."/>
            <person name="Riley R."/>
            <person name="Ohm R."/>
            <person name="Sun H."/>
            <person name="Tunlid A."/>
            <person name="Henrissat B."/>
            <person name="Grigoriev I.V."/>
            <person name="Hibbett D.S."/>
            <person name="Martin F."/>
        </authorList>
    </citation>
    <scope>NUCLEOTIDE SEQUENCE [LARGE SCALE GENOMIC DNA]</scope>
    <source>
        <strain evidence="2">ATCC 200175</strain>
    </source>
</reference>
<keyword evidence="2" id="KW-1185">Reference proteome</keyword>
<dbReference type="Proteomes" id="UP000053647">
    <property type="component" value="Unassembled WGS sequence"/>
</dbReference>